<feature type="signal peptide" evidence="1">
    <location>
        <begin position="1"/>
        <end position="20"/>
    </location>
</feature>
<sequence>MKLVVGILAAALLTITTAHANNGLISVKSSHDVTTTANKLEEALGNKGMNVFARIDHAKAANEISIPLRPTLLVIFGNPKVGSPLMACEQKVAIDLPQKALISEDAQGDVWLTYNDPQYLATRHEIKGCDQLIGKIGKALAYFAKAATEP</sequence>
<evidence type="ECO:0000313" key="4">
    <source>
        <dbReference type="Proteomes" id="UP000273252"/>
    </source>
</evidence>
<dbReference type="SUPFAM" id="SSF103247">
    <property type="entry name" value="TT1751-like"/>
    <property type="match status" value="1"/>
</dbReference>
<keyword evidence="4" id="KW-1185">Reference proteome</keyword>
<evidence type="ECO:0000256" key="1">
    <source>
        <dbReference type="SAM" id="SignalP"/>
    </source>
</evidence>
<dbReference type="EMBL" id="QVMU01000004">
    <property type="protein sequence ID" value="RJX72905.1"/>
    <property type="molecule type" value="Genomic_DNA"/>
</dbReference>
<dbReference type="InterPro" id="IPR035923">
    <property type="entry name" value="TT1751-like_sf"/>
</dbReference>
<dbReference type="Proteomes" id="UP000273252">
    <property type="component" value="Unassembled WGS sequence"/>
</dbReference>
<comment type="caution">
    <text evidence="3">The sequence shown here is derived from an EMBL/GenBank/DDBJ whole genome shotgun (WGS) entry which is preliminary data.</text>
</comment>
<dbReference type="Gene3D" id="3.30.310.70">
    <property type="entry name" value="TT1751-like domain"/>
    <property type="match status" value="1"/>
</dbReference>
<name>A0A3A6QJY6_9VIBR</name>
<dbReference type="AlphaFoldDB" id="A0A3A6QJY6"/>
<dbReference type="PANTHER" id="PTHR38342:SF2">
    <property type="entry name" value="INNER MEMBRANE OR EXPORTED"/>
    <property type="match status" value="1"/>
</dbReference>
<gene>
    <name evidence="3" type="ORF">DZ860_07035</name>
</gene>
<dbReference type="InterPro" id="IPR005180">
    <property type="entry name" value="DUF302"/>
</dbReference>
<feature type="domain" description="DUF302" evidence="2">
    <location>
        <begin position="55"/>
        <end position="117"/>
    </location>
</feature>
<dbReference type="CDD" id="cd14797">
    <property type="entry name" value="DUF302"/>
    <property type="match status" value="1"/>
</dbReference>
<evidence type="ECO:0000313" key="3">
    <source>
        <dbReference type="EMBL" id="RJX72905.1"/>
    </source>
</evidence>
<protein>
    <submittedName>
        <fullName evidence="3">DUF302 domain-containing protein</fullName>
    </submittedName>
</protein>
<dbReference type="Pfam" id="PF03625">
    <property type="entry name" value="DUF302"/>
    <property type="match status" value="1"/>
</dbReference>
<dbReference type="PANTHER" id="PTHR38342">
    <property type="entry name" value="SLR5037 PROTEIN"/>
    <property type="match status" value="1"/>
</dbReference>
<organism evidence="3 4">
    <name type="scientific">Vibrio sinensis</name>
    <dbReference type="NCBI Taxonomy" id="2302434"/>
    <lineage>
        <taxon>Bacteria</taxon>
        <taxon>Pseudomonadati</taxon>
        <taxon>Pseudomonadota</taxon>
        <taxon>Gammaproteobacteria</taxon>
        <taxon>Vibrionales</taxon>
        <taxon>Vibrionaceae</taxon>
        <taxon>Vibrio</taxon>
    </lineage>
</organism>
<dbReference type="OrthoDB" id="9799367at2"/>
<accession>A0A3A6QJY6</accession>
<reference evidence="3 4" key="1">
    <citation type="submission" date="2018-08" db="EMBL/GenBank/DDBJ databases">
        <title>Vibrio isolated from the Eastern China Marginal Seas.</title>
        <authorList>
            <person name="Li Y."/>
        </authorList>
    </citation>
    <scope>NUCLEOTIDE SEQUENCE [LARGE SCALE GENOMIC DNA]</scope>
    <source>
        <strain evidence="3 4">BEI233</strain>
    </source>
</reference>
<dbReference type="RefSeq" id="WP_120030229.1">
    <property type="nucleotide sequence ID" value="NZ_QVMU01000004.1"/>
</dbReference>
<feature type="chain" id="PRO_5017321632" evidence="1">
    <location>
        <begin position="21"/>
        <end position="150"/>
    </location>
</feature>
<keyword evidence="1" id="KW-0732">Signal</keyword>
<evidence type="ECO:0000259" key="2">
    <source>
        <dbReference type="Pfam" id="PF03625"/>
    </source>
</evidence>
<proteinExistence type="predicted"/>